<keyword evidence="7" id="KW-0547">Nucleotide-binding</keyword>
<feature type="region of interest" description="Disordered" evidence="12">
    <location>
        <begin position="396"/>
        <end position="417"/>
    </location>
</feature>
<keyword evidence="11" id="KW-0472">Membrane</keyword>
<dbReference type="InterPro" id="IPR018391">
    <property type="entry name" value="PQQ_b-propeller_rpt"/>
</dbReference>
<keyword evidence="6" id="KW-0732">Signal</keyword>
<feature type="compositionally biased region" description="Low complexity" evidence="12">
    <location>
        <begin position="1"/>
        <end position="26"/>
    </location>
</feature>
<feature type="compositionally biased region" description="Pro residues" evidence="12">
    <location>
        <begin position="572"/>
        <end position="586"/>
    </location>
</feature>
<dbReference type="PANTHER" id="PTHR13954:SF6">
    <property type="entry name" value="NON-SPECIFIC SERINE_THREONINE PROTEIN KINASE"/>
    <property type="match status" value="1"/>
</dbReference>
<dbReference type="PROSITE" id="PS51392">
    <property type="entry name" value="KEN"/>
    <property type="match status" value="1"/>
</dbReference>
<feature type="compositionally biased region" description="Basic residues" evidence="12">
    <location>
        <begin position="27"/>
        <end position="37"/>
    </location>
</feature>
<dbReference type="PANTHER" id="PTHR13954">
    <property type="entry name" value="IRE1-RELATED"/>
    <property type="match status" value="1"/>
</dbReference>
<feature type="compositionally biased region" description="Low complexity" evidence="12">
    <location>
        <begin position="1154"/>
        <end position="1181"/>
    </location>
</feature>
<feature type="compositionally biased region" description="Polar residues" evidence="12">
    <location>
        <begin position="588"/>
        <end position="598"/>
    </location>
</feature>
<keyword evidence="16" id="KW-1185">Reference proteome</keyword>
<dbReference type="PROSITE" id="PS00108">
    <property type="entry name" value="PROTEIN_KINASE_ST"/>
    <property type="match status" value="1"/>
</dbReference>
<evidence type="ECO:0000259" key="14">
    <source>
        <dbReference type="PROSITE" id="PS51392"/>
    </source>
</evidence>
<dbReference type="InterPro" id="IPR038357">
    <property type="entry name" value="KEN_sf"/>
</dbReference>
<evidence type="ECO:0000313" key="16">
    <source>
        <dbReference type="Proteomes" id="UP001153365"/>
    </source>
</evidence>
<dbReference type="EC" id="2.7.11.1" evidence="2"/>
<dbReference type="Proteomes" id="UP001153365">
    <property type="component" value="Unassembled WGS sequence"/>
</dbReference>
<feature type="region of interest" description="Disordered" evidence="12">
    <location>
        <begin position="570"/>
        <end position="604"/>
    </location>
</feature>
<feature type="compositionally biased region" description="Low complexity" evidence="12">
    <location>
        <begin position="39"/>
        <end position="48"/>
    </location>
</feature>
<evidence type="ECO:0000256" key="6">
    <source>
        <dbReference type="ARBA" id="ARBA00022729"/>
    </source>
</evidence>
<dbReference type="GO" id="GO:0005524">
    <property type="term" value="F:ATP binding"/>
    <property type="evidence" value="ECO:0007669"/>
    <property type="project" value="UniProtKB-KW"/>
</dbReference>
<evidence type="ECO:0000256" key="11">
    <source>
        <dbReference type="ARBA" id="ARBA00023136"/>
    </source>
</evidence>
<dbReference type="GO" id="GO:0006397">
    <property type="term" value="P:mRNA processing"/>
    <property type="evidence" value="ECO:0007669"/>
    <property type="project" value="InterPro"/>
</dbReference>
<sequence>MRSTPSPSVMTSGPSSSSSSKSTITPNHHHSIHKLRTHSTGSSSQLSSEPPNHYEANRFQLSPLVLITTLDGRLHALDRNTGKWNWTLRDQNKIYRRSGLKNLRQGVVSSQSEREVYRLTDDGREEDQDEERFVEEELEDEDEVETSTDELYAIEPKDDGDLYLIRPDSSQPQASRLEKLPISVSQLVNLSPFTFPSGHDSKMFIGKKETQLLGIDIRNGTLVSVLSNHASKKLKRSNSTRSDATDQQGTCSAALPQSSKPDDCSSSQSNHAKQESSAEETVSIADRPQDLLYIGRTEYKVSIYSKPNKLLQTLRYSTYAPSSLAPGRQSMWTKTPDELYLEPTHDGNLVCFHAALKVDKTGHSSLERGKIKWQNSFDHPVNSIFDLVHPRSDQYAYTRSHQTSSQESDLPSGVGTEKSLIKSASSQRHPTIFVQPKLIPPTTDSSHTSYASPIYEQFDLLINSPRPEATTSSSSSHQSRLHDKAFLGKFGKSYFVMSQSNYPLIAFAPSAYSTPENEPMVGTHRLFETRNENPFFHYSLSNRLLDPSNPSSNQEAVAHQKNYQIRFALDPPLQPPALPPSTPPPSSVGYSDTNGPNDSKTRHTDQIPVQFQQKAAELSSLIVRTIKNQMISNPDGARHQNHSGNSDEQSLTLNPVVALLFVVVVMSMWASKKVGPQSLHRWNHLLRSTHYGSNRDNESEKADQDVDRIKMIGDSIKVVELSGSPSKAAPVELICDKAFSNEDLSSQVEPTERGKKQASVKLDSKVVDVKEISKPQKAKRMRGKRPGQKAAARAEAAAKTANLKCDEPLMTTVPVSVDPAVEWMKLDPKGPEEIRRINEAPRSNSKTKKKQTSKLEPAKSEKDQNQSKSFELSSSNSSSSLNLSKKASKKLLKEKKANVAQRNVQFDLSEPESQEEDGRISQTGGWNPQKVGSLRVTDETIGYGSHGTVVLKGRFQGRQVAVKRLLKDFVTIAMHEVDLLQESDDHPNVVRYFVKESLENFLYIGLELCNGSLFDLMESKEFEGSEELRRIFNPKRALRQITAGVRHLHKLKIVHRDIKPQNILIILNRSKLGKPESSQRTKLKNREGGRTSREVEQSFGSFRMLISDFGLCKKLEIDESSFAQTTNHATGSFGYRAPEILKGQVNVNEPIIQTNGSSTNTNSSTTTNGGNGSSSTNTSNNKSSKQRLTRSIDIFSLGCIYYYVLSRGDHPFGSRLEREVRILKGEFCLDQLEDYEDEESFESRALIRSMIRSDPRKRPTAEEVLQNPYFWEPNKRLMFLCDCSDRFEIMEREPTTTPKSTMSAKGTNNDRMMSNRIEEALTELEKGYIEEEDGDENKDEGEKEKRVVKEECKRIDWYKKFDRILLENLGKYRRYDGRSVRDLLRVLRNKKHHYQDLSEGLKKTLGELPEGFLKYFLKRYPWLIVHAYKVILNNRLNEEMLFKKNYFEYLKGEEDE</sequence>
<dbReference type="Gene3D" id="1.10.510.10">
    <property type="entry name" value="Transferase(Phosphotransferase) domain 1"/>
    <property type="match status" value="1"/>
</dbReference>
<feature type="region of interest" description="Disordered" evidence="12">
    <location>
        <begin position="1"/>
        <end position="55"/>
    </location>
</feature>
<keyword evidence="4" id="KW-0808">Transferase</keyword>
<evidence type="ECO:0000256" key="3">
    <source>
        <dbReference type="ARBA" id="ARBA00022527"/>
    </source>
</evidence>
<proteinExistence type="predicted"/>
<dbReference type="FunFam" id="3.30.200.20:FF:000077">
    <property type="entry name" value="Putative Serine/threonine-protein kinase/endoribonuclease IRE1"/>
    <property type="match status" value="1"/>
</dbReference>
<feature type="compositionally biased region" description="Polar residues" evidence="12">
    <location>
        <begin position="396"/>
        <end position="409"/>
    </location>
</feature>
<dbReference type="Gene3D" id="1.20.1440.180">
    <property type="entry name" value="KEN domain"/>
    <property type="match status" value="1"/>
</dbReference>
<name>A0AAV0B582_PHAPC</name>
<evidence type="ECO:0000313" key="15">
    <source>
        <dbReference type="EMBL" id="CAH7682124.1"/>
    </source>
</evidence>
<evidence type="ECO:0000256" key="10">
    <source>
        <dbReference type="ARBA" id="ARBA00022989"/>
    </source>
</evidence>
<feature type="compositionally biased region" description="Basic and acidic residues" evidence="12">
    <location>
        <begin position="856"/>
        <end position="865"/>
    </location>
</feature>
<organism evidence="15 16">
    <name type="scientific">Phakopsora pachyrhizi</name>
    <name type="common">Asian soybean rust disease fungus</name>
    <dbReference type="NCBI Taxonomy" id="170000"/>
    <lineage>
        <taxon>Eukaryota</taxon>
        <taxon>Fungi</taxon>
        <taxon>Dikarya</taxon>
        <taxon>Basidiomycota</taxon>
        <taxon>Pucciniomycotina</taxon>
        <taxon>Pucciniomycetes</taxon>
        <taxon>Pucciniales</taxon>
        <taxon>Phakopsoraceae</taxon>
        <taxon>Phakopsora</taxon>
    </lineage>
</organism>
<evidence type="ECO:0000256" key="9">
    <source>
        <dbReference type="ARBA" id="ARBA00022840"/>
    </source>
</evidence>
<evidence type="ECO:0000256" key="8">
    <source>
        <dbReference type="ARBA" id="ARBA00022777"/>
    </source>
</evidence>
<keyword evidence="10" id="KW-1133">Transmembrane helix</keyword>
<evidence type="ECO:0000256" key="7">
    <source>
        <dbReference type="ARBA" id="ARBA00022741"/>
    </source>
</evidence>
<feature type="region of interest" description="Disordered" evidence="12">
    <location>
        <begin position="230"/>
        <end position="282"/>
    </location>
</feature>
<feature type="region of interest" description="Disordered" evidence="12">
    <location>
        <begin position="902"/>
        <end position="931"/>
    </location>
</feature>
<accession>A0AAV0B582</accession>
<comment type="caution">
    <text evidence="15">The sequence shown here is derived from an EMBL/GenBank/DDBJ whole genome shotgun (WGS) entry which is preliminary data.</text>
</comment>
<feature type="compositionally biased region" description="Low complexity" evidence="12">
    <location>
        <begin position="867"/>
        <end position="885"/>
    </location>
</feature>
<protein>
    <recommendedName>
        <fullName evidence="2">non-specific serine/threonine protein kinase</fullName>
        <ecNumber evidence="2">2.7.11.1</ecNumber>
    </recommendedName>
</protein>
<dbReference type="SMART" id="SM00580">
    <property type="entry name" value="PUG"/>
    <property type="match status" value="1"/>
</dbReference>
<dbReference type="Gene3D" id="3.30.200.20">
    <property type="entry name" value="Phosphorylase Kinase, domain 1"/>
    <property type="match status" value="1"/>
</dbReference>
<dbReference type="SMART" id="SM00564">
    <property type="entry name" value="PQQ"/>
    <property type="match status" value="2"/>
</dbReference>
<feature type="domain" description="Protein kinase" evidence="13">
    <location>
        <begin position="935"/>
        <end position="1270"/>
    </location>
</feature>
<feature type="domain" description="KEN" evidence="14">
    <location>
        <begin position="1273"/>
        <end position="1448"/>
    </location>
</feature>
<keyword evidence="9" id="KW-0067">ATP-binding</keyword>
<dbReference type="GO" id="GO:1990604">
    <property type="term" value="C:IRE1-TRAF2-ASK1 complex"/>
    <property type="evidence" value="ECO:0007669"/>
    <property type="project" value="TreeGrafter"/>
</dbReference>
<dbReference type="GO" id="GO:0004521">
    <property type="term" value="F:RNA endonuclease activity"/>
    <property type="evidence" value="ECO:0007669"/>
    <property type="project" value="InterPro"/>
</dbReference>
<comment type="subcellular location">
    <subcellularLocation>
        <location evidence="1">Membrane</location>
        <topology evidence="1">Single-pass membrane protein</topology>
    </subcellularLocation>
</comment>
<keyword evidence="5" id="KW-0812">Transmembrane</keyword>
<evidence type="ECO:0000259" key="13">
    <source>
        <dbReference type="PROSITE" id="PS50011"/>
    </source>
</evidence>
<dbReference type="EMBL" id="CALTRL010003869">
    <property type="protein sequence ID" value="CAH7682124.1"/>
    <property type="molecule type" value="Genomic_DNA"/>
</dbReference>
<dbReference type="InterPro" id="IPR011009">
    <property type="entry name" value="Kinase-like_dom_sf"/>
</dbReference>
<dbReference type="GO" id="GO:0051082">
    <property type="term" value="F:unfolded protein binding"/>
    <property type="evidence" value="ECO:0007669"/>
    <property type="project" value="TreeGrafter"/>
</dbReference>
<keyword evidence="8 15" id="KW-0418">Kinase</keyword>
<evidence type="ECO:0000256" key="12">
    <source>
        <dbReference type="SAM" id="MobiDB-lite"/>
    </source>
</evidence>
<keyword evidence="3" id="KW-0723">Serine/threonine-protein kinase</keyword>
<evidence type="ECO:0000256" key="1">
    <source>
        <dbReference type="ARBA" id="ARBA00004167"/>
    </source>
</evidence>
<dbReference type="Pfam" id="PF06479">
    <property type="entry name" value="Ribonuc_2-5A"/>
    <property type="match status" value="1"/>
</dbReference>
<dbReference type="PROSITE" id="PS50011">
    <property type="entry name" value="PROTEIN_KINASE_DOM"/>
    <property type="match status" value="1"/>
</dbReference>
<dbReference type="SUPFAM" id="SSF50998">
    <property type="entry name" value="Quinoprotein alcohol dehydrogenase-like"/>
    <property type="match status" value="1"/>
</dbReference>
<dbReference type="InterPro" id="IPR010513">
    <property type="entry name" value="KEN_dom"/>
</dbReference>
<reference evidence="15" key="1">
    <citation type="submission" date="2022-06" db="EMBL/GenBank/DDBJ databases">
        <authorList>
            <consortium name="SYNGENTA / RWTH Aachen University"/>
        </authorList>
    </citation>
    <scope>NUCLEOTIDE SEQUENCE</scope>
</reference>
<evidence type="ECO:0000256" key="4">
    <source>
        <dbReference type="ARBA" id="ARBA00022679"/>
    </source>
</evidence>
<dbReference type="InterPro" id="IPR011047">
    <property type="entry name" value="Quinoprotein_ADH-like_sf"/>
</dbReference>
<feature type="compositionally biased region" description="Low complexity" evidence="12">
    <location>
        <begin position="256"/>
        <end position="269"/>
    </location>
</feature>
<feature type="region of interest" description="Disordered" evidence="12">
    <location>
        <begin position="1151"/>
        <end position="1185"/>
    </location>
</feature>
<dbReference type="InterPro" id="IPR000719">
    <property type="entry name" value="Prot_kinase_dom"/>
</dbReference>
<feature type="region of interest" description="Disordered" evidence="12">
    <location>
        <begin position="827"/>
        <end position="886"/>
    </location>
</feature>
<dbReference type="GO" id="GO:0036498">
    <property type="term" value="P:IRE1-mediated unfolded protein response"/>
    <property type="evidence" value="ECO:0007669"/>
    <property type="project" value="TreeGrafter"/>
</dbReference>
<evidence type="ECO:0000256" key="5">
    <source>
        <dbReference type="ARBA" id="ARBA00022692"/>
    </source>
</evidence>
<dbReference type="InterPro" id="IPR045133">
    <property type="entry name" value="IRE1/2-like"/>
</dbReference>
<dbReference type="CDD" id="cd10422">
    <property type="entry name" value="RNase_Ire1"/>
    <property type="match status" value="1"/>
</dbReference>
<gene>
    <name evidence="15" type="ORF">PPACK8108_LOCUS14846</name>
</gene>
<dbReference type="InterPro" id="IPR008271">
    <property type="entry name" value="Ser/Thr_kinase_AS"/>
</dbReference>
<evidence type="ECO:0000256" key="2">
    <source>
        <dbReference type="ARBA" id="ARBA00012513"/>
    </source>
</evidence>
<dbReference type="GO" id="GO:0004674">
    <property type="term" value="F:protein serine/threonine kinase activity"/>
    <property type="evidence" value="ECO:0007669"/>
    <property type="project" value="UniProtKB-KW"/>
</dbReference>
<dbReference type="SUPFAM" id="SSF56112">
    <property type="entry name" value="Protein kinase-like (PK-like)"/>
    <property type="match status" value="1"/>
</dbReference>
<feature type="compositionally biased region" description="Basic and acidic residues" evidence="12">
    <location>
        <begin position="827"/>
        <end position="839"/>
    </location>
</feature>
<dbReference type="GO" id="GO:0070059">
    <property type="term" value="P:intrinsic apoptotic signaling pathway in response to endoplasmic reticulum stress"/>
    <property type="evidence" value="ECO:0007669"/>
    <property type="project" value="TreeGrafter"/>
</dbReference>
<feature type="compositionally biased region" description="Polar residues" evidence="12">
    <location>
        <begin position="239"/>
        <end position="251"/>
    </location>
</feature>
<dbReference type="Pfam" id="PF00069">
    <property type="entry name" value="Pkinase"/>
    <property type="match status" value="2"/>
</dbReference>
<dbReference type="SMART" id="SM00220">
    <property type="entry name" value="S_TKc"/>
    <property type="match status" value="1"/>
</dbReference>